<comment type="caution">
    <text evidence="3">The sequence shown here is derived from an EMBL/GenBank/DDBJ whole genome shotgun (WGS) entry which is preliminary data.</text>
</comment>
<keyword evidence="2" id="KW-0560">Oxidoreductase</keyword>
<sequence>MAAWIAPLNAPITSWRGRRVWVVGASSGIGRATAALLHQRGASVVLSARSGEALREFTAQHPGAVALPLDVCDAAQVRAGVETLLQSGPVDLVFYCAGTYQPQRATAFDLAQMRKHMEVNYHGALHVLDAMLPALLARGGHLSLAASVAGYRALPNALAYGPTKAALIQLAETLHMDLRDEGVGVSVVNPGFVETPLTAQNEFRMPGLMTAGQAAAHIVRGWERGRFEIHFPRRFTLGLKLLRQLPFRLYSGLVRRGTGL</sequence>
<protein>
    <submittedName>
        <fullName evidence="3">SDR family NAD(P)-dependent oxidoreductase</fullName>
    </submittedName>
</protein>
<dbReference type="InterPro" id="IPR036291">
    <property type="entry name" value="NAD(P)-bd_dom_sf"/>
</dbReference>
<evidence type="ECO:0000256" key="1">
    <source>
        <dbReference type="ARBA" id="ARBA00006484"/>
    </source>
</evidence>
<proteinExistence type="inferred from homology"/>
<dbReference type="OrthoDB" id="335726at2"/>
<evidence type="ECO:0000313" key="4">
    <source>
        <dbReference type="Proteomes" id="UP000318199"/>
    </source>
</evidence>
<organism evidence="3 4">
    <name type="scientific">Caenimonas sedimenti</name>
    <dbReference type="NCBI Taxonomy" id="2596921"/>
    <lineage>
        <taxon>Bacteria</taxon>
        <taxon>Pseudomonadati</taxon>
        <taxon>Pseudomonadota</taxon>
        <taxon>Betaproteobacteria</taxon>
        <taxon>Burkholderiales</taxon>
        <taxon>Comamonadaceae</taxon>
        <taxon>Caenimonas</taxon>
    </lineage>
</organism>
<evidence type="ECO:0000256" key="2">
    <source>
        <dbReference type="ARBA" id="ARBA00023002"/>
    </source>
</evidence>
<dbReference type="Proteomes" id="UP000318199">
    <property type="component" value="Unassembled WGS sequence"/>
</dbReference>
<dbReference type="GO" id="GO:0016491">
    <property type="term" value="F:oxidoreductase activity"/>
    <property type="evidence" value="ECO:0007669"/>
    <property type="project" value="UniProtKB-KW"/>
</dbReference>
<evidence type="ECO:0000313" key="3">
    <source>
        <dbReference type="EMBL" id="TWO66631.1"/>
    </source>
</evidence>
<keyword evidence="4" id="KW-1185">Reference proteome</keyword>
<dbReference type="EMBL" id="VOBQ01000025">
    <property type="protein sequence ID" value="TWO66631.1"/>
    <property type="molecule type" value="Genomic_DNA"/>
</dbReference>
<dbReference type="PRINTS" id="PR00081">
    <property type="entry name" value="GDHRDH"/>
</dbReference>
<comment type="similarity">
    <text evidence="1">Belongs to the short-chain dehydrogenases/reductases (SDR) family.</text>
</comment>
<gene>
    <name evidence="3" type="ORF">FN976_26300</name>
</gene>
<dbReference type="Pfam" id="PF00106">
    <property type="entry name" value="adh_short"/>
    <property type="match status" value="1"/>
</dbReference>
<dbReference type="PANTHER" id="PTHR44196:SF1">
    <property type="entry name" value="DEHYDROGENASE_REDUCTASE SDR FAMILY MEMBER 7B"/>
    <property type="match status" value="1"/>
</dbReference>
<name>A0A562ZFZ1_9BURK</name>
<accession>A0A562ZFZ1</accession>
<reference evidence="3 4" key="1">
    <citation type="submission" date="2019-07" db="EMBL/GenBank/DDBJ databases">
        <title>Caenimonas sedimenti sp. nov., isolated from activated sludge.</title>
        <authorList>
            <person name="Xu J."/>
        </authorList>
    </citation>
    <scope>NUCLEOTIDE SEQUENCE [LARGE SCALE GENOMIC DNA]</scope>
    <source>
        <strain evidence="3 4">HX-9-20</strain>
    </source>
</reference>
<dbReference type="Gene3D" id="3.40.50.720">
    <property type="entry name" value="NAD(P)-binding Rossmann-like Domain"/>
    <property type="match status" value="1"/>
</dbReference>
<dbReference type="PANTHER" id="PTHR44196">
    <property type="entry name" value="DEHYDROGENASE/REDUCTASE SDR FAMILY MEMBER 7B"/>
    <property type="match status" value="1"/>
</dbReference>
<dbReference type="AlphaFoldDB" id="A0A562ZFZ1"/>
<dbReference type="SUPFAM" id="SSF51735">
    <property type="entry name" value="NAD(P)-binding Rossmann-fold domains"/>
    <property type="match status" value="1"/>
</dbReference>
<dbReference type="GO" id="GO:0016020">
    <property type="term" value="C:membrane"/>
    <property type="evidence" value="ECO:0007669"/>
    <property type="project" value="TreeGrafter"/>
</dbReference>
<dbReference type="RefSeq" id="WP_145896586.1">
    <property type="nucleotide sequence ID" value="NZ_VOBQ01000025.1"/>
</dbReference>
<dbReference type="InterPro" id="IPR002347">
    <property type="entry name" value="SDR_fam"/>
</dbReference>